<dbReference type="Pfam" id="PF02824">
    <property type="entry name" value="TGS"/>
    <property type="match status" value="1"/>
</dbReference>
<reference evidence="3 4" key="1">
    <citation type="journal article" date="2015" name="Nature">
        <title>rRNA introns, odd ribosomes, and small enigmatic genomes across a large radiation of phyla.</title>
        <authorList>
            <person name="Brown C.T."/>
            <person name="Hug L.A."/>
            <person name="Thomas B.C."/>
            <person name="Sharon I."/>
            <person name="Castelle C.J."/>
            <person name="Singh A."/>
            <person name="Wilkins M.J."/>
            <person name="Williams K.H."/>
            <person name="Banfield J.F."/>
        </authorList>
    </citation>
    <scope>NUCLEOTIDE SEQUENCE [LARGE SCALE GENOMIC DNA]</scope>
</reference>
<dbReference type="GO" id="GO:0016301">
    <property type="term" value="F:kinase activity"/>
    <property type="evidence" value="ECO:0007669"/>
    <property type="project" value="UniProtKB-KW"/>
</dbReference>
<dbReference type="AlphaFoldDB" id="A0A0G0MQ76"/>
<dbReference type="SUPFAM" id="SSF109604">
    <property type="entry name" value="HD-domain/PDEase-like"/>
    <property type="match status" value="1"/>
</dbReference>
<dbReference type="InterPro" id="IPR012676">
    <property type="entry name" value="TGS-like"/>
</dbReference>
<dbReference type="SUPFAM" id="SSF81301">
    <property type="entry name" value="Nucleotidyltransferase"/>
    <property type="match status" value="1"/>
</dbReference>
<dbReference type="STRING" id="1619100.UT34_C0001G0219"/>
<dbReference type="InterPro" id="IPR033655">
    <property type="entry name" value="TGS_RelA/SpoT"/>
</dbReference>
<evidence type="ECO:0000313" key="4">
    <source>
        <dbReference type="Proteomes" id="UP000034799"/>
    </source>
</evidence>
<organism evidence="3 4">
    <name type="scientific">candidate division WS6 bacterium GW2011_GWF2_39_15</name>
    <dbReference type="NCBI Taxonomy" id="1619100"/>
    <lineage>
        <taxon>Bacteria</taxon>
        <taxon>Candidatus Dojkabacteria</taxon>
    </lineage>
</organism>
<dbReference type="SUPFAM" id="SSF81271">
    <property type="entry name" value="TGS-like"/>
    <property type="match status" value="1"/>
</dbReference>
<dbReference type="Gene3D" id="1.10.3210.10">
    <property type="entry name" value="Hypothetical protein af1432"/>
    <property type="match status" value="1"/>
</dbReference>
<dbReference type="SMART" id="SM00954">
    <property type="entry name" value="RelA_SpoT"/>
    <property type="match status" value="1"/>
</dbReference>
<dbReference type="FunFam" id="3.10.20.30:FF:000002">
    <property type="entry name" value="GTP pyrophosphokinase (RelA/SpoT)"/>
    <property type="match status" value="1"/>
</dbReference>
<dbReference type="InterPro" id="IPR043519">
    <property type="entry name" value="NT_sf"/>
</dbReference>
<dbReference type="CDD" id="cd05399">
    <property type="entry name" value="NT_Rel-Spo_like"/>
    <property type="match status" value="1"/>
</dbReference>
<dbReference type="Gene3D" id="3.10.20.30">
    <property type="match status" value="1"/>
</dbReference>
<dbReference type="GO" id="GO:0015969">
    <property type="term" value="P:guanosine tetraphosphate metabolic process"/>
    <property type="evidence" value="ECO:0007669"/>
    <property type="project" value="InterPro"/>
</dbReference>
<dbReference type="PANTHER" id="PTHR21262">
    <property type="entry name" value="GUANOSINE-3',5'-BIS DIPHOSPHATE 3'-PYROPHOSPHOHYDROLASE"/>
    <property type="match status" value="1"/>
</dbReference>
<dbReference type="InterPro" id="IPR012675">
    <property type="entry name" value="Beta-grasp_dom_sf"/>
</dbReference>
<comment type="similarity">
    <text evidence="1">Belongs to the RelA/SpoT family.</text>
</comment>
<protein>
    <submittedName>
        <fullName evidence="3">GTP diphosphokinase</fullName>
    </submittedName>
</protein>
<dbReference type="Gene3D" id="3.30.460.10">
    <property type="entry name" value="Beta Polymerase, domain 2"/>
    <property type="match status" value="1"/>
</dbReference>
<proteinExistence type="inferred from homology"/>
<dbReference type="Proteomes" id="UP000034799">
    <property type="component" value="Unassembled WGS sequence"/>
</dbReference>
<dbReference type="EMBL" id="LBWK01000001">
    <property type="protein sequence ID" value="KKR06179.1"/>
    <property type="molecule type" value="Genomic_DNA"/>
</dbReference>
<name>A0A0G0MQ76_9BACT</name>
<sequence length="501" mass="58072">MKRLNDKQTIIKEILKNVPDRFEDIVMKAIHFAELAHNGEKRFSGEDFIIHALNVGLFAAQIRLDTSSVIAGIFHQTTSKRFKTEEQIKKVKGEIKELFGEEILQIVEQLEQLNQATKINKFGNTKVLTKYMLSSSKDIRPLLIKLCDIQEEIKTVEYLPKDKIKGFCKKVLDVYSPLSEFMNFAETKKFLDESAFKILDPENYTVIEGILKEYGINESLKKKYIRYLKTLSEVLDFKTMITGRIKSKYSIYRKLEKYLKEGRNGKIVEISDLLAFSVITKLVSQCFKTSQALKMFTNEREERFDDYISNPKPNGFKAIQMTTQIPEISRLFVEVQILTDEMYYFNTYGPASHIAYKASRVRFARSQNDIDWIEDIHTSITKHINQRETRFSIPVNGEVFKDQVFVFTPKELLIELEKGSSVIDFAYKLHTNIGHSMIAAKINGRLVPITYQPKTGDVIEIISQKGKTNPDSKWLSYAKSTSTKKKIRNRLKMKTPVDRKR</sequence>
<dbReference type="InterPro" id="IPR004095">
    <property type="entry name" value="TGS"/>
</dbReference>
<keyword evidence="3" id="KW-0808">Transferase</keyword>
<comment type="caution">
    <text evidence="3">The sequence shown here is derived from an EMBL/GenBank/DDBJ whole genome shotgun (WGS) entry which is preliminary data.</text>
</comment>
<dbReference type="InterPro" id="IPR007685">
    <property type="entry name" value="RelA_SpoT"/>
</dbReference>
<evidence type="ECO:0000259" key="2">
    <source>
        <dbReference type="PROSITE" id="PS51880"/>
    </source>
</evidence>
<dbReference type="Pfam" id="PF13328">
    <property type="entry name" value="HD_4"/>
    <property type="match status" value="1"/>
</dbReference>
<accession>A0A0G0MQ76</accession>
<dbReference type="PANTHER" id="PTHR21262:SF31">
    <property type="entry name" value="GTP PYROPHOSPHOKINASE"/>
    <property type="match status" value="1"/>
</dbReference>
<evidence type="ECO:0000313" key="3">
    <source>
        <dbReference type="EMBL" id="KKR06179.1"/>
    </source>
</evidence>
<feature type="domain" description="TGS" evidence="2">
    <location>
        <begin position="402"/>
        <end position="463"/>
    </location>
</feature>
<gene>
    <name evidence="3" type="ORF">UT34_C0001G0219</name>
</gene>
<dbReference type="Pfam" id="PF04607">
    <property type="entry name" value="RelA_SpoT"/>
    <property type="match status" value="1"/>
</dbReference>
<dbReference type="PROSITE" id="PS51880">
    <property type="entry name" value="TGS"/>
    <property type="match status" value="1"/>
</dbReference>
<keyword evidence="3" id="KW-0418">Kinase</keyword>
<evidence type="ECO:0000256" key="1">
    <source>
        <dbReference type="ARBA" id="ARBA00007476"/>
    </source>
</evidence>
<dbReference type="CDD" id="cd01668">
    <property type="entry name" value="TGS_RSH"/>
    <property type="match status" value="1"/>
</dbReference>